<dbReference type="PANTHER" id="PTHR13052:SF3">
    <property type="entry name" value="NUCLEAR FACTOR RELATED TO KAPPA-B-BINDING PROTEIN"/>
    <property type="match status" value="1"/>
</dbReference>
<accession>A0A0K9NR01</accession>
<dbReference type="STRING" id="29655.A0A0K9NR01"/>
<dbReference type="PROSITE" id="PS51916">
    <property type="entry name" value="DEUBAD"/>
    <property type="match status" value="1"/>
</dbReference>
<comment type="caution">
    <text evidence="5">The sequence shown here is derived from an EMBL/GenBank/DDBJ whole genome shotgun (WGS) entry which is preliminary data.</text>
</comment>
<keyword evidence="6" id="KW-1185">Reference proteome</keyword>
<evidence type="ECO:0000313" key="5">
    <source>
        <dbReference type="EMBL" id="KMZ59181.1"/>
    </source>
</evidence>
<name>A0A0K9NR01_ZOSMR</name>
<keyword evidence="2" id="KW-0539">Nucleus</keyword>
<evidence type="ECO:0000256" key="1">
    <source>
        <dbReference type="ARBA" id="ARBA00004123"/>
    </source>
</evidence>
<dbReference type="PANTHER" id="PTHR13052">
    <property type="entry name" value="NFRKB-RELATED"/>
    <property type="match status" value="1"/>
</dbReference>
<evidence type="ECO:0000256" key="2">
    <source>
        <dbReference type="ARBA" id="ARBA00023242"/>
    </source>
</evidence>
<dbReference type="InterPro" id="IPR024867">
    <property type="entry name" value="NFRKB"/>
</dbReference>
<reference evidence="6" key="1">
    <citation type="journal article" date="2016" name="Nature">
        <title>The genome of the seagrass Zostera marina reveals angiosperm adaptation to the sea.</title>
        <authorList>
            <person name="Olsen J.L."/>
            <person name="Rouze P."/>
            <person name="Verhelst B."/>
            <person name="Lin Y.-C."/>
            <person name="Bayer T."/>
            <person name="Collen J."/>
            <person name="Dattolo E."/>
            <person name="De Paoli E."/>
            <person name="Dittami S."/>
            <person name="Maumus F."/>
            <person name="Michel G."/>
            <person name="Kersting A."/>
            <person name="Lauritano C."/>
            <person name="Lohaus R."/>
            <person name="Toepel M."/>
            <person name="Tonon T."/>
            <person name="Vanneste K."/>
            <person name="Amirebrahimi M."/>
            <person name="Brakel J."/>
            <person name="Bostroem C."/>
            <person name="Chovatia M."/>
            <person name="Grimwood J."/>
            <person name="Jenkins J.W."/>
            <person name="Jueterbock A."/>
            <person name="Mraz A."/>
            <person name="Stam W.T."/>
            <person name="Tice H."/>
            <person name="Bornberg-Bauer E."/>
            <person name="Green P.J."/>
            <person name="Pearson G.A."/>
            <person name="Procaccini G."/>
            <person name="Duarte C.M."/>
            <person name="Schmutz J."/>
            <person name="Reusch T.B.H."/>
            <person name="Van de Peer Y."/>
        </authorList>
    </citation>
    <scope>NUCLEOTIDE SEQUENCE [LARGE SCALE GENOMIC DNA]</scope>
    <source>
        <strain evidence="6">cv. Finnish</strain>
    </source>
</reference>
<dbReference type="EMBL" id="LFYR01001803">
    <property type="protein sequence ID" value="KMZ59181.1"/>
    <property type="molecule type" value="Genomic_DNA"/>
</dbReference>
<evidence type="ECO:0000256" key="3">
    <source>
        <dbReference type="SAM" id="MobiDB-lite"/>
    </source>
</evidence>
<dbReference type="Proteomes" id="UP000036987">
    <property type="component" value="Unassembled WGS sequence"/>
</dbReference>
<dbReference type="OrthoDB" id="1938996at2759"/>
<sequence length="521" mass="58967">MGIVKRSIFISELHGKKQKQEIPHGNDFDDSESAEVGSELIILGNQMIDFPYDLYDLPDLNGILSLDVWDTCLTEEERYSLAAFLPDMDQQTFLLTMTDLLEGGNIFFGNPLASYFNKLKGGLCSFKVSCFQKFLQFLEKQKHYHRLCSYNDNMVRKFMDMKRIWFGCQSDISGDERVRIWENNKYCKPVFSVDLNADPAENELLTMNNIREDIKSRRKVNCLDNKEITHIVGSAVVNTTGLVTSLTKPRGVLKLKPPTGNSKSYIVKKSPSNSWDKRPVPTGVLKVRPRNGSTQMQNRERSSPIHQVLGSEPSNTHVSSHGLHPSTKWDMGLCNDSQHSILPQIGGENNSSEFPGKIQCRGELLTETDDVFEELQEQISSWKIPRASRNYPYIESLGKERICCQGSMIKSTTDFATVPRNSGYTANSREEHDILTRSSDGESIEVGNISSQNPVKSVDEVDISEIPNEDHTLPITYKRKKASLKLGNSSNFSKRKKLDGKFEQPKMQEQIVNYPSSVENQ</sequence>
<evidence type="ECO:0000259" key="4">
    <source>
        <dbReference type="PROSITE" id="PS51916"/>
    </source>
</evidence>
<feature type="domain" description="DEUBAD" evidence="4">
    <location>
        <begin position="51"/>
        <end position="164"/>
    </location>
</feature>
<proteinExistence type="predicted"/>
<dbReference type="AlphaFoldDB" id="A0A0K9NR01"/>
<feature type="compositionally biased region" description="Polar residues" evidence="3">
    <location>
        <begin position="259"/>
        <end position="274"/>
    </location>
</feature>
<organism evidence="5 6">
    <name type="scientific">Zostera marina</name>
    <name type="common">Eelgrass</name>
    <dbReference type="NCBI Taxonomy" id="29655"/>
    <lineage>
        <taxon>Eukaryota</taxon>
        <taxon>Viridiplantae</taxon>
        <taxon>Streptophyta</taxon>
        <taxon>Embryophyta</taxon>
        <taxon>Tracheophyta</taxon>
        <taxon>Spermatophyta</taxon>
        <taxon>Magnoliopsida</taxon>
        <taxon>Liliopsida</taxon>
        <taxon>Zosteraceae</taxon>
        <taxon>Zostera</taxon>
    </lineage>
</organism>
<evidence type="ECO:0000313" key="6">
    <source>
        <dbReference type="Proteomes" id="UP000036987"/>
    </source>
</evidence>
<comment type="subcellular location">
    <subcellularLocation>
        <location evidence="1">Nucleus</location>
    </subcellularLocation>
</comment>
<gene>
    <name evidence="5" type="ORF">ZOSMA_6G01120</name>
</gene>
<protein>
    <recommendedName>
        <fullName evidence="4">DEUBAD domain-containing protein</fullName>
    </recommendedName>
</protein>
<dbReference type="InterPro" id="IPR044867">
    <property type="entry name" value="DEUBAD_dom"/>
</dbReference>
<feature type="region of interest" description="Disordered" evidence="3">
    <location>
        <begin position="254"/>
        <end position="324"/>
    </location>
</feature>
<dbReference type="GO" id="GO:0031011">
    <property type="term" value="C:Ino80 complex"/>
    <property type="evidence" value="ECO:0007669"/>
    <property type="project" value="InterPro"/>
</dbReference>
<dbReference type="CDD" id="cd21865">
    <property type="entry name" value="DEUBAD_NFRKB"/>
    <property type="match status" value="1"/>
</dbReference>